<accession>C5AUW9</accession>
<dbReference type="AlphaFoldDB" id="C5AUW9"/>
<keyword evidence="2" id="KW-1185">Reference proteome</keyword>
<sequence>MTPFSVGERAPETFGAGTCYPLRVPGRCNSSYLRPARLREPTVSMSVGCTDAPSRTGARSEADQGRRAFGALQPTSPPCRYLGTTACANIYKACTDFIRRFGAEAVRLGRTTPQIFGVHPEHGTSRLDWWG</sequence>
<dbReference type="KEGG" id="mea:Mex_1p5152"/>
<protein>
    <submittedName>
        <fullName evidence="1">Uncharacterized protein</fullName>
    </submittedName>
</protein>
<dbReference type="Proteomes" id="UP000009081">
    <property type="component" value="Chromosome"/>
</dbReference>
<evidence type="ECO:0000313" key="1">
    <source>
        <dbReference type="EMBL" id="ACS42755.1"/>
    </source>
</evidence>
<dbReference type="EMBL" id="CP001510">
    <property type="protein sequence ID" value="ACS42755.1"/>
    <property type="molecule type" value="Genomic_DNA"/>
</dbReference>
<name>C5AUW9_METEA</name>
<proteinExistence type="predicted"/>
<reference evidence="1 2" key="1">
    <citation type="journal article" date="2009" name="PLoS ONE">
        <title>Methylobacterium genome sequences: a reference blueprint to investigate microbial metabolism of C1 compounds from natural and industrial sources.</title>
        <authorList>
            <person name="Vuilleumier S."/>
            <person name="Chistoserdova L."/>
            <person name="Lee M.-C."/>
            <person name="Bringel F."/>
            <person name="Lajus A."/>
            <person name="Zhou Y."/>
            <person name="Gourion B."/>
            <person name="Barbe V."/>
            <person name="Chang J."/>
            <person name="Cruveiller S."/>
            <person name="Dossat C."/>
            <person name="Gillett W."/>
            <person name="Gruffaz C."/>
            <person name="Haugen E."/>
            <person name="Hourcade E."/>
            <person name="Levy R."/>
            <person name="Mangenot S."/>
            <person name="Muller E."/>
            <person name="Nadalig T."/>
            <person name="Pagni M."/>
            <person name="Penny C."/>
            <person name="Peyraud R."/>
            <person name="Robinson D.G."/>
            <person name="Roche D."/>
            <person name="Rouy Z."/>
            <person name="Saenampechek C."/>
            <person name="Salvignol G."/>
            <person name="Vallenet D."/>
            <person name="Wu Z."/>
            <person name="Marx C.J."/>
            <person name="Vorholt J.A."/>
            <person name="Olson M.V."/>
            <person name="Kaul R."/>
            <person name="Weissenbach J."/>
            <person name="Medigue C."/>
            <person name="Lidstrom M.E."/>
        </authorList>
    </citation>
    <scope>NUCLEOTIDE SEQUENCE [LARGE SCALE GENOMIC DNA]</scope>
    <source>
        <strain evidence="2">ATCC 14718 / DSM 1338 / JCM 2805 / NCIMB 9133 / AM1</strain>
    </source>
</reference>
<gene>
    <name evidence="1" type="ordered locus">MexAM1_META1p5152</name>
</gene>
<dbReference type="HOGENOM" id="CLU_1925103_0_0_5"/>
<evidence type="ECO:0000313" key="2">
    <source>
        <dbReference type="Proteomes" id="UP000009081"/>
    </source>
</evidence>
<organism evidence="1 2">
    <name type="scientific">Methylorubrum extorquens (strain ATCC 14718 / DSM 1338 / JCM 2805 / NCIMB 9133 / AM1)</name>
    <name type="common">Methylobacterium extorquens</name>
    <dbReference type="NCBI Taxonomy" id="272630"/>
    <lineage>
        <taxon>Bacteria</taxon>
        <taxon>Pseudomonadati</taxon>
        <taxon>Pseudomonadota</taxon>
        <taxon>Alphaproteobacteria</taxon>
        <taxon>Hyphomicrobiales</taxon>
        <taxon>Methylobacteriaceae</taxon>
        <taxon>Methylorubrum</taxon>
    </lineage>
</organism>